<comment type="function">
    <text evidence="6">Acts both as a biotin--[acetyl-CoA-carboxylase] ligase and a biotin-operon repressor. In the presence of ATP, BirA activates biotin to form the BirA-biotinyl-5'-adenylate (BirA-bio-5'-AMP or holoBirA) complex. HoloBirA can either transfer the biotinyl moiety to the biotin carboxyl carrier protein (BCCP) subunit of acetyl-CoA carboxylase, or bind to the biotin operator site and inhibit transcription of the operon.</text>
</comment>
<protein>
    <recommendedName>
        <fullName evidence="6">Bifunctional ligase/repressor BirA</fullName>
    </recommendedName>
    <alternativeName>
        <fullName evidence="6">Biotin operon repressor</fullName>
    </alternativeName>
    <alternativeName>
        <fullName evidence="6">Biotin--[acetyl-CoA-carboxylase] ligase</fullName>
        <ecNumber evidence="6">6.3.4.15</ecNumber>
    </alternativeName>
    <alternativeName>
        <fullName evidence="6">Biotin--protein ligase</fullName>
    </alternativeName>
    <alternativeName>
        <fullName evidence="6">Biotin-[acetyl-CoA carboxylase] synthetase</fullName>
    </alternativeName>
</protein>
<dbReference type="NCBIfam" id="NF008847">
    <property type="entry name" value="PRK11886.1-2"/>
    <property type="match status" value="1"/>
</dbReference>
<dbReference type="Proteomes" id="UP000483379">
    <property type="component" value="Unassembled WGS sequence"/>
</dbReference>
<dbReference type="PANTHER" id="PTHR12835">
    <property type="entry name" value="BIOTIN PROTEIN LIGASE"/>
    <property type="match status" value="1"/>
</dbReference>
<keyword evidence="6" id="KW-0238">DNA-binding</keyword>
<evidence type="ECO:0000256" key="3">
    <source>
        <dbReference type="ARBA" id="ARBA00022840"/>
    </source>
</evidence>
<dbReference type="GO" id="GO:0006355">
    <property type="term" value="P:regulation of DNA-templated transcription"/>
    <property type="evidence" value="ECO:0007669"/>
    <property type="project" value="UniProtKB-UniRule"/>
</dbReference>
<dbReference type="InterPro" id="IPR036390">
    <property type="entry name" value="WH_DNA-bd_sf"/>
</dbReference>
<feature type="DNA-binding region" description="H-T-H motif" evidence="6">
    <location>
        <begin position="19"/>
        <end position="38"/>
    </location>
</feature>
<keyword evidence="1 6" id="KW-0436">Ligase</keyword>
<keyword evidence="9" id="KW-1185">Reference proteome</keyword>
<evidence type="ECO:0000256" key="6">
    <source>
        <dbReference type="HAMAP-Rule" id="MF_00978"/>
    </source>
</evidence>
<dbReference type="PANTHER" id="PTHR12835:SF5">
    <property type="entry name" value="BIOTIN--PROTEIN LIGASE"/>
    <property type="match status" value="1"/>
</dbReference>
<dbReference type="InterPro" id="IPR003142">
    <property type="entry name" value="BPL_C"/>
</dbReference>
<dbReference type="PROSITE" id="PS51733">
    <property type="entry name" value="BPL_LPL_CATALYTIC"/>
    <property type="match status" value="1"/>
</dbReference>
<dbReference type="Pfam" id="PF08279">
    <property type="entry name" value="HTH_11"/>
    <property type="match status" value="1"/>
</dbReference>
<keyword evidence="2 6" id="KW-0547">Nucleotide-binding</keyword>
<dbReference type="CDD" id="cd16442">
    <property type="entry name" value="BPL"/>
    <property type="match status" value="1"/>
</dbReference>
<keyword evidence="6" id="KW-0804">Transcription</keyword>
<feature type="binding site" evidence="6">
    <location>
        <begin position="93"/>
        <end position="95"/>
    </location>
    <ligand>
        <name>biotin</name>
        <dbReference type="ChEBI" id="CHEBI:57586"/>
    </ligand>
</feature>
<dbReference type="SUPFAM" id="SSF55681">
    <property type="entry name" value="Class II aaRS and biotin synthetases"/>
    <property type="match status" value="1"/>
</dbReference>
<dbReference type="Gene3D" id="2.30.30.100">
    <property type="match status" value="1"/>
</dbReference>
<dbReference type="SUPFAM" id="SSF50037">
    <property type="entry name" value="C-terminal domain of transcriptional repressors"/>
    <property type="match status" value="1"/>
</dbReference>
<dbReference type="EC" id="6.3.4.15" evidence="6"/>
<sequence length="331" mass="35341">MEREMALIELLADGAFHSGEAIASHLGITRAAVWKALRKAADELGLALESVRGRGYRLLTPLELLDSARLLGAMSDSGRHLVSRLELHRQIDSTNAFLMRAAAAGAPSGTVCIAEHQTAGRGRRGRSWQSPFGVNLYLSVLWRYPAGPGALGGMSLAAGATVAKVLAAEGAREVALKWPNDILWRRRKLAGLLLEVAGESQGPSHLVVGLGINMSMREGQAAEIDQPWVSLDEILAPGRLSRNQLAGALAEALLSALECYGREGLAPFLGRWRTFDALMDAPVQVILGDQVVEGRHAGVADDGALQLETADGLRRFHAGEVSLRPIETSSL</sequence>
<comment type="catalytic activity">
    <reaction evidence="5 6">
        <text>biotin + L-lysyl-[protein] + ATP = N(6)-biotinyl-L-lysyl-[protein] + AMP + diphosphate + H(+)</text>
        <dbReference type="Rhea" id="RHEA:11756"/>
        <dbReference type="Rhea" id="RHEA-COMP:9752"/>
        <dbReference type="Rhea" id="RHEA-COMP:10505"/>
        <dbReference type="ChEBI" id="CHEBI:15378"/>
        <dbReference type="ChEBI" id="CHEBI:29969"/>
        <dbReference type="ChEBI" id="CHEBI:30616"/>
        <dbReference type="ChEBI" id="CHEBI:33019"/>
        <dbReference type="ChEBI" id="CHEBI:57586"/>
        <dbReference type="ChEBI" id="CHEBI:83144"/>
        <dbReference type="ChEBI" id="CHEBI:456215"/>
        <dbReference type="EC" id="6.3.4.15"/>
    </reaction>
</comment>
<feature type="domain" description="BPL/LPL catalytic" evidence="7">
    <location>
        <begin position="69"/>
        <end position="261"/>
    </location>
</feature>
<evidence type="ECO:0000256" key="1">
    <source>
        <dbReference type="ARBA" id="ARBA00022598"/>
    </source>
</evidence>
<keyword evidence="6" id="KW-0805">Transcription regulation</keyword>
<comment type="caution">
    <text evidence="8">The sequence shown here is derived from an EMBL/GenBank/DDBJ whole genome shotgun (WGS) entry which is preliminary data.</text>
</comment>
<evidence type="ECO:0000256" key="2">
    <source>
        <dbReference type="ARBA" id="ARBA00022741"/>
    </source>
</evidence>
<accession>A0A6M0K9E9</accession>
<feature type="binding site" evidence="6">
    <location>
        <position position="117"/>
    </location>
    <ligand>
        <name>biotin</name>
        <dbReference type="ChEBI" id="CHEBI:57586"/>
    </ligand>
</feature>
<proteinExistence type="inferred from homology"/>
<dbReference type="InterPro" id="IPR008988">
    <property type="entry name" value="Transcriptional_repressor_C"/>
</dbReference>
<dbReference type="Pfam" id="PF03099">
    <property type="entry name" value="BPL_LplA_LipB"/>
    <property type="match status" value="1"/>
</dbReference>
<dbReference type="InterPro" id="IPR004408">
    <property type="entry name" value="Biotin_CoA_COase_ligase"/>
</dbReference>
<gene>
    <name evidence="6 8" type="primary">birA</name>
    <name evidence="8" type="ORF">G3446_25430</name>
</gene>
<keyword evidence="6" id="KW-0678">Repressor</keyword>
<dbReference type="GO" id="GO:0004077">
    <property type="term" value="F:biotin--[biotin carboxyl-carrier protein] ligase activity"/>
    <property type="evidence" value="ECO:0007669"/>
    <property type="project" value="UniProtKB-UniRule"/>
</dbReference>
<keyword evidence="3 6" id="KW-0067">ATP-binding</keyword>
<reference evidence="8 9" key="1">
    <citation type="submission" date="2020-02" db="EMBL/GenBank/DDBJ databases">
        <title>Genome sequences of Thiorhodococcus mannitoliphagus and Thiorhodococcus minor, purple sulfur photosynthetic bacteria in the gammaproteobacterial family, Chromatiaceae.</title>
        <authorList>
            <person name="Aviles F.A."/>
            <person name="Meyer T.E."/>
            <person name="Kyndt J.A."/>
        </authorList>
    </citation>
    <scope>NUCLEOTIDE SEQUENCE [LARGE SCALE GENOMIC DNA]</scope>
    <source>
        <strain evidence="8 9">DSM 11518</strain>
    </source>
</reference>
<dbReference type="InterPro" id="IPR004143">
    <property type="entry name" value="BPL_LPL_catalytic"/>
</dbReference>
<evidence type="ECO:0000256" key="5">
    <source>
        <dbReference type="ARBA" id="ARBA00047846"/>
    </source>
</evidence>
<dbReference type="NCBIfam" id="TIGR00121">
    <property type="entry name" value="birA_ligase"/>
    <property type="match status" value="1"/>
</dbReference>
<comment type="similarity">
    <text evidence="6">Belongs to the biotin--protein ligase family.</text>
</comment>
<dbReference type="InterPro" id="IPR013196">
    <property type="entry name" value="HTH_11"/>
</dbReference>
<evidence type="ECO:0000313" key="9">
    <source>
        <dbReference type="Proteomes" id="UP000483379"/>
    </source>
</evidence>
<dbReference type="InterPro" id="IPR045864">
    <property type="entry name" value="aa-tRNA-synth_II/BPL/LPL"/>
</dbReference>
<dbReference type="GO" id="GO:0005737">
    <property type="term" value="C:cytoplasm"/>
    <property type="evidence" value="ECO:0007669"/>
    <property type="project" value="TreeGrafter"/>
</dbReference>
<dbReference type="AlphaFoldDB" id="A0A6M0K9E9"/>
<dbReference type="SUPFAM" id="SSF46785">
    <property type="entry name" value="Winged helix' DNA-binding domain"/>
    <property type="match status" value="1"/>
</dbReference>
<evidence type="ECO:0000256" key="4">
    <source>
        <dbReference type="ARBA" id="ARBA00023267"/>
    </source>
</evidence>
<dbReference type="Gene3D" id="1.10.10.10">
    <property type="entry name" value="Winged helix-like DNA-binding domain superfamily/Winged helix DNA-binding domain"/>
    <property type="match status" value="1"/>
</dbReference>
<evidence type="ECO:0000259" key="7">
    <source>
        <dbReference type="PROSITE" id="PS51733"/>
    </source>
</evidence>
<keyword evidence="4 6" id="KW-0092">Biotin</keyword>
<dbReference type="GO" id="GO:0003677">
    <property type="term" value="F:DNA binding"/>
    <property type="evidence" value="ECO:0007669"/>
    <property type="project" value="UniProtKB-UniRule"/>
</dbReference>
<dbReference type="Gene3D" id="3.30.930.10">
    <property type="entry name" value="Bira Bifunctional Protein, Domain 2"/>
    <property type="match status" value="1"/>
</dbReference>
<dbReference type="Pfam" id="PF02237">
    <property type="entry name" value="BPL_C"/>
    <property type="match status" value="1"/>
</dbReference>
<dbReference type="InterPro" id="IPR036388">
    <property type="entry name" value="WH-like_DNA-bd_sf"/>
</dbReference>
<organism evidence="8 9">
    <name type="scientific">Thiorhodococcus minor</name>
    <dbReference type="NCBI Taxonomy" id="57489"/>
    <lineage>
        <taxon>Bacteria</taxon>
        <taxon>Pseudomonadati</taxon>
        <taxon>Pseudomonadota</taxon>
        <taxon>Gammaproteobacteria</taxon>
        <taxon>Chromatiales</taxon>
        <taxon>Chromatiaceae</taxon>
        <taxon>Thiorhodococcus</taxon>
    </lineage>
</organism>
<feature type="binding site" evidence="6">
    <location>
        <begin position="121"/>
        <end position="123"/>
    </location>
    <ligand>
        <name>biotin</name>
        <dbReference type="ChEBI" id="CHEBI:57586"/>
    </ligand>
</feature>
<dbReference type="HAMAP" id="MF_00978">
    <property type="entry name" value="Bifunct_BirA"/>
    <property type="match status" value="1"/>
</dbReference>
<dbReference type="InterPro" id="IPR030855">
    <property type="entry name" value="Bifunct_BirA"/>
</dbReference>
<evidence type="ECO:0000313" key="8">
    <source>
        <dbReference type="EMBL" id="NEV65145.1"/>
    </source>
</evidence>
<feature type="binding site" evidence="6">
    <location>
        <position position="188"/>
    </location>
    <ligand>
        <name>biotin</name>
        <dbReference type="ChEBI" id="CHEBI:57586"/>
    </ligand>
</feature>
<dbReference type="EMBL" id="JAAIJQ010000158">
    <property type="protein sequence ID" value="NEV65145.1"/>
    <property type="molecule type" value="Genomic_DNA"/>
</dbReference>
<name>A0A6M0K9E9_9GAMM</name>
<dbReference type="GO" id="GO:0005524">
    <property type="term" value="F:ATP binding"/>
    <property type="evidence" value="ECO:0007669"/>
    <property type="project" value="UniProtKB-UniRule"/>
</dbReference>